<keyword evidence="1" id="KW-0805">Transcription regulation</keyword>
<dbReference type="GO" id="GO:0003700">
    <property type="term" value="F:DNA-binding transcription factor activity"/>
    <property type="evidence" value="ECO:0007669"/>
    <property type="project" value="InterPro"/>
</dbReference>
<dbReference type="STRING" id="1423807.FD16_GL000218"/>
<dbReference type="Proteomes" id="UP000051820">
    <property type="component" value="Unassembled WGS sequence"/>
</dbReference>
<evidence type="ECO:0000256" key="3">
    <source>
        <dbReference type="ARBA" id="ARBA00023163"/>
    </source>
</evidence>
<dbReference type="RefSeq" id="WP_010621385.1">
    <property type="nucleotide sequence ID" value="NZ_AZGF01000010.1"/>
</dbReference>
<dbReference type="SUPFAM" id="SSF46785">
    <property type="entry name" value="Winged helix' DNA-binding domain"/>
    <property type="match status" value="1"/>
</dbReference>
<dbReference type="PATRIC" id="fig|1423807.3.peg.219"/>
<gene>
    <name evidence="5" type="ORF">FD16_GL000218</name>
</gene>
<evidence type="ECO:0000256" key="2">
    <source>
        <dbReference type="ARBA" id="ARBA00023125"/>
    </source>
</evidence>
<keyword evidence="2" id="KW-0238">DNA-binding</keyword>
<dbReference type="SUPFAM" id="SSF48008">
    <property type="entry name" value="GntR ligand-binding domain-like"/>
    <property type="match status" value="1"/>
</dbReference>
<dbReference type="SMART" id="SM00345">
    <property type="entry name" value="HTH_GNTR"/>
    <property type="match status" value="1"/>
</dbReference>
<organism evidence="5 6">
    <name type="scientific">Paucilactobacillus suebicus DSM 5007 = KCTC 3549</name>
    <dbReference type="NCBI Taxonomy" id="1423807"/>
    <lineage>
        <taxon>Bacteria</taxon>
        <taxon>Bacillati</taxon>
        <taxon>Bacillota</taxon>
        <taxon>Bacilli</taxon>
        <taxon>Lactobacillales</taxon>
        <taxon>Lactobacillaceae</taxon>
        <taxon>Paucilactobacillus</taxon>
    </lineage>
</organism>
<dbReference type="EMBL" id="AZGF01000010">
    <property type="protein sequence ID" value="KRM12143.1"/>
    <property type="molecule type" value="Genomic_DNA"/>
</dbReference>
<evidence type="ECO:0000259" key="4">
    <source>
        <dbReference type="PROSITE" id="PS50949"/>
    </source>
</evidence>
<proteinExistence type="predicted"/>
<dbReference type="SMART" id="SM00895">
    <property type="entry name" value="FCD"/>
    <property type="match status" value="1"/>
</dbReference>
<evidence type="ECO:0000313" key="6">
    <source>
        <dbReference type="Proteomes" id="UP000051820"/>
    </source>
</evidence>
<dbReference type="eggNOG" id="COG1802">
    <property type="taxonomic scope" value="Bacteria"/>
</dbReference>
<dbReference type="PROSITE" id="PS50949">
    <property type="entry name" value="HTH_GNTR"/>
    <property type="match status" value="1"/>
</dbReference>
<evidence type="ECO:0000313" key="5">
    <source>
        <dbReference type="EMBL" id="KRM12143.1"/>
    </source>
</evidence>
<dbReference type="InterPro" id="IPR036388">
    <property type="entry name" value="WH-like_DNA-bd_sf"/>
</dbReference>
<name>A0A0R1W3S0_9LACO</name>
<protein>
    <submittedName>
        <fullName evidence="5">Transcriptional regulator</fullName>
    </submittedName>
</protein>
<reference evidence="5 6" key="1">
    <citation type="journal article" date="2015" name="Genome Announc.">
        <title>Expanding the biotechnology potential of lactobacilli through comparative genomics of 213 strains and associated genera.</title>
        <authorList>
            <person name="Sun Z."/>
            <person name="Harris H.M."/>
            <person name="McCann A."/>
            <person name="Guo C."/>
            <person name="Argimon S."/>
            <person name="Zhang W."/>
            <person name="Yang X."/>
            <person name="Jeffery I.B."/>
            <person name="Cooney J.C."/>
            <person name="Kagawa T.F."/>
            <person name="Liu W."/>
            <person name="Song Y."/>
            <person name="Salvetti E."/>
            <person name="Wrobel A."/>
            <person name="Rasinkangas P."/>
            <person name="Parkhill J."/>
            <person name="Rea M.C."/>
            <person name="O'Sullivan O."/>
            <person name="Ritari J."/>
            <person name="Douillard F.P."/>
            <person name="Paul Ross R."/>
            <person name="Yang R."/>
            <person name="Briner A.E."/>
            <person name="Felis G.E."/>
            <person name="de Vos W.M."/>
            <person name="Barrangou R."/>
            <person name="Klaenhammer T.R."/>
            <person name="Caufield P.W."/>
            <person name="Cui Y."/>
            <person name="Zhang H."/>
            <person name="O'Toole P.W."/>
        </authorList>
    </citation>
    <scope>NUCLEOTIDE SEQUENCE [LARGE SCALE GENOMIC DNA]</scope>
    <source>
        <strain evidence="5 6">DSM 5007</strain>
    </source>
</reference>
<dbReference type="InterPro" id="IPR000524">
    <property type="entry name" value="Tscrpt_reg_HTH_GntR"/>
</dbReference>
<dbReference type="Gene3D" id="1.20.120.530">
    <property type="entry name" value="GntR ligand-binding domain-like"/>
    <property type="match status" value="1"/>
</dbReference>
<dbReference type="AlphaFoldDB" id="A0A0R1W3S0"/>
<dbReference type="InterPro" id="IPR008920">
    <property type="entry name" value="TF_FadR/GntR_C"/>
</dbReference>
<dbReference type="Pfam" id="PF07729">
    <property type="entry name" value="FCD"/>
    <property type="match status" value="1"/>
</dbReference>
<keyword evidence="3" id="KW-0804">Transcription</keyword>
<dbReference type="PANTHER" id="PTHR43537">
    <property type="entry name" value="TRANSCRIPTIONAL REGULATOR, GNTR FAMILY"/>
    <property type="match status" value="1"/>
</dbReference>
<dbReference type="Gene3D" id="1.10.10.10">
    <property type="entry name" value="Winged helix-like DNA-binding domain superfamily/Winged helix DNA-binding domain"/>
    <property type="match status" value="1"/>
</dbReference>
<dbReference type="InterPro" id="IPR011711">
    <property type="entry name" value="GntR_C"/>
</dbReference>
<dbReference type="OrthoDB" id="574518at2"/>
<accession>A0A0R1W3S0</accession>
<sequence length="231" mass="27159">MEDTSANMRTDAYNQLKYQILHGVYYPGQKISEKIVSQDLGIGRTPVREAIIRLERYSLVEVVPQSGTYITKIDLKSAETAQFLRRKIDPDVLLQFSIKASDDMFDRVEQNLSQQRQAVADGNDNLFFDLDEQFHQLFYIGADRQMIWDWLQMINMHLNRYRRLRLEVTKLDWDTLLDQHQGIFDAIKSHNIEGIRFSAESHLRLMLHELPSLLEKFPDYFDINIDTEASE</sequence>
<dbReference type="CDD" id="cd07377">
    <property type="entry name" value="WHTH_GntR"/>
    <property type="match status" value="1"/>
</dbReference>
<dbReference type="Pfam" id="PF00392">
    <property type="entry name" value="GntR"/>
    <property type="match status" value="1"/>
</dbReference>
<keyword evidence="6" id="KW-1185">Reference proteome</keyword>
<feature type="domain" description="HTH gntR-type" evidence="4">
    <location>
        <begin position="6"/>
        <end position="73"/>
    </location>
</feature>
<dbReference type="PANTHER" id="PTHR43537:SF51">
    <property type="entry name" value="HTH-TYPE TRANSCRIPTIONAL REGULATOR LGOR-RELATED"/>
    <property type="match status" value="1"/>
</dbReference>
<evidence type="ECO:0000256" key="1">
    <source>
        <dbReference type="ARBA" id="ARBA00023015"/>
    </source>
</evidence>
<dbReference type="GO" id="GO:0003677">
    <property type="term" value="F:DNA binding"/>
    <property type="evidence" value="ECO:0007669"/>
    <property type="project" value="UniProtKB-KW"/>
</dbReference>
<comment type="caution">
    <text evidence="5">The sequence shown here is derived from an EMBL/GenBank/DDBJ whole genome shotgun (WGS) entry which is preliminary data.</text>
</comment>
<dbReference type="InterPro" id="IPR036390">
    <property type="entry name" value="WH_DNA-bd_sf"/>
</dbReference>